<name>A0A939EDP2_9HYPH</name>
<dbReference type="EMBL" id="JAEKJZ010000002">
    <property type="protein sequence ID" value="MBN9671255.1"/>
    <property type="molecule type" value="Genomic_DNA"/>
</dbReference>
<proteinExistence type="predicted"/>
<protein>
    <submittedName>
        <fullName evidence="1">Uncharacterized protein</fullName>
    </submittedName>
</protein>
<reference evidence="1" key="1">
    <citation type="submission" date="2020-12" db="EMBL/GenBank/DDBJ databases">
        <title>Oil enriched cultivation method for isolating marine PHA-producing bacteria.</title>
        <authorList>
            <person name="Zheng W."/>
            <person name="Yu S."/>
            <person name="Huang Y."/>
        </authorList>
    </citation>
    <scope>NUCLEOTIDE SEQUENCE</scope>
    <source>
        <strain evidence="1">SY-2-12</strain>
    </source>
</reference>
<organism evidence="1 2">
    <name type="scientific">Roseibium aggregatum</name>
    <dbReference type="NCBI Taxonomy" id="187304"/>
    <lineage>
        <taxon>Bacteria</taxon>
        <taxon>Pseudomonadati</taxon>
        <taxon>Pseudomonadota</taxon>
        <taxon>Alphaproteobacteria</taxon>
        <taxon>Hyphomicrobiales</taxon>
        <taxon>Stappiaceae</taxon>
        <taxon>Roseibium</taxon>
    </lineage>
</organism>
<sequence>MAKPFPAVPRSRTERRCSFLKKTASLFRRWLTPFLPRRKRRRIPDDLLHDVLPDTALRAREELHRQGAPSSRDLNDR</sequence>
<dbReference type="AlphaFoldDB" id="A0A939EDP2"/>
<comment type="caution">
    <text evidence="1">The sequence shown here is derived from an EMBL/GenBank/DDBJ whole genome shotgun (WGS) entry which is preliminary data.</text>
</comment>
<gene>
    <name evidence="1" type="ORF">JF539_12990</name>
</gene>
<evidence type="ECO:0000313" key="2">
    <source>
        <dbReference type="Proteomes" id="UP000664096"/>
    </source>
</evidence>
<dbReference type="Proteomes" id="UP000664096">
    <property type="component" value="Unassembled WGS sequence"/>
</dbReference>
<accession>A0A939EDP2</accession>
<dbReference type="RefSeq" id="WP_207141099.1">
    <property type="nucleotide sequence ID" value="NZ_JAEKJZ010000002.1"/>
</dbReference>
<evidence type="ECO:0000313" key="1">
    <source>
        <dbReference type="EMBL" id="MBN9671255.1"/>
    </source>
</evidence>